<dbReference type="CDD" id="cd04848">
    <property type="entry name" value="Peptidases_S8_Autotransporter_serine_protease_like"/>
    <property type="match status" value="1"/>
</dbReference>
<dbReference type="InterPro" id="IPR005546">
    <property type="entry name" value="Autotransporte_beta"/>
</dbReference>
<dbReference type="InterPro" id="IPR000209">
    <property type="entry name" value="Peptidase_S8/S53_dom"/>
</dbReference>
<dbReference type="PANTHER" id="PTHR35037:SF3">
    <property type="entry name" value="C-TERMINAL REGION OF AIDA-LIKE PROTEIN"/>
    <property type="match status" value="1"/>
</dbReference>
<feature type="active site" description="Charge relay system" evidence="5">
    <location>
        <position position="112"/>
    </location>
</feature>
<dbReference type="SUPFAM" id="SSF52743">
    <property type="entry name" value="Subtilisin-like"/>
    <property type="match status" value="1"/>
</dbReference>
<evidence type="ECO:0000313" key="7">
    <source>
        <dbReference type="EMBL" id="MFC7297027.1"/>
    </source>
</evidence>
<dbReference type="Gene3D" id="3.40.50.200">
    <property type="entry name" value="Peptidase S8/S53 domain"/>
    <property type="match status" value="1"/>
</dbReference>
<comment type="caution">
    <text evidence="7">The sequence shown here is derived from an EMBL/GenBank/DDBJ whole genome shotgun (WGS) entry which is preliminary data.</text>
</comment>
<dbReference type="SUPFAM" id="SSF103515">
    <property type="entry name" value="Autotransporter"/>
    <property type="match status" value="1"/>
</dbReference>
<accession>A0ABW2J1F3</accession>
<dbReference type="InterPro" id="IPR036709">
    <property type="entry name" value="Autotransporte_beta_dom_sf"/>
</dbReference>
<dbReference type="EMBL" id="JBHTCC010000001">
    <property type="protein sequence ID" value="MFC7297027.1"/>
    <property type="molecule type" value="Genomic_DNA"/>
</dbReference>
<dbReference type="InterPro" id="IPR015500">
    <property type="entry name" value="Peptidase_S8_subtilisin-rel"/>
</dbReference>
<dbReference type="NCBIfam" id="TIGR01414">
    <property type="entry name" value="autotrans_barl"/>
    <property type="match status" value="1"/>
</dbReference>
<keyword evidence="3 5" id="KW-0378">Hydrolase</keyword>
<dbReference type="SMART" id="SM00869">
    <property type="entry name" value="Autotransporter"/>
    <property type="match status" value="1"/>
</dbReference>
<evidence type="ECO:0000313" key="8">
    <source>
        <dbReference type="Proteomes" id="UP001596379"/>
    </source>
</evidence>
<evidence type="ECO:0000256" key="3">
    <source>
        <dbReference type="ARBA" id="ARBA00022801"/>
    </source>
</evidence>
<dbReference type="Pfam" id="PF03797">
    <property type="entry name" value="Autotransporter"/>
    <property type="match status" value="1"/>
</dbReference>
<dbReference type="PROSITE" id="PS00138">
    <property type="entry name" value="SUBTILASE_SER"/>
    <property type="match status" value="1"/>
</dbReference>
<dbReference type="Gene3D" id="2.40.128.130">
    <property type="entry name" value="Autotransporter beta-domain"/>
    <property type="match status" value="1"/>
</dbReference>
<dbReference type="NCBIfam" id="TIGR02601">
    <property type="entry name" value="autotrns_rpt"/>
    <property type="match status" value="1"/>
</dbReference>
<feature type="domain" description="Autotransporter" evidence="6">
    <location>
        <begin position="647"/>
        <end position="934"/>
    </location>
</feature>
<evidence type="ECO:0000256" key="1">
    <source>
        <dbReference type="ARBA" id="ARBA00022670"/>
    </source>
</evidence>
<sequence length="935" mass="95406">MSNQRTPDTSFRTLVTRIPFRFFLVSMAVSSVLSGCGGGGGGAGGGVRPPSVSDLSNAGAAHARGITGTGVTVGVVDSDFNLSAPELAGRITKDVYTPAGGFIGGSGNGNPHGTEVAEALGGTNTGIAPNVRIYGIAAGIGTNEVILNSAIYDRLYNNGIRIFNQSSFVGTITAPSNSATYNNIYQPFVSNGGLFVWATGNDGSSQPSMTAALPTLYPNLQTGWLAVTAVNAVGGAEGFSGADRVPGVISSYASRCGVAANWCLAAPGDFFSPTAGRRVYGTSFAVPAVTGALALVQQVYPWMNADLLRQTILSTATSMGDTATYGWGLLNAGKAVDGPALFAQSLALGSNVNVSFDGMSSTFGNDIGGDAGLIKSGTGTLTLSGNNTYSGSSRISNGTLNITGSVRTGVQIDAAGNLSGAGGQIGGNVANNGRLSNTGAGLTIGGNYTGSANSILANDINSTLVVGGTATLGNSHLVATVPAGSGNATNYVTAQASSIPKTILTAGAIVNTFSDVGFQTVGTAFPPLLTASVTYRPTDVDLTISRVSTTAVATQAFAGDATRLNTAANVEQAMLIADASAADNPNGNALLTSAAALQQTATIAALGDVLDSLSGQIHASSQALTFQQSQTINRALSDRMAWLGNPDKAATTGLWGAAFGTSGKLAQSGYATGDTGMWGGQFGFDTRLGEHAIAGAALSYSDSEANFDRLGGTAKGQNVSASLYGRYAIPTADGSENSNAYVAGRLGVATVSSTVNRVALAGSEVENLHSTHTDRMLSAYLETGYATRLSANALLTPFAGISYDHLRRGAFIESGGSFGLVADRQNYRQWAAQFGVRAESDVNWFAGRSTVQTYAAWRHAMNDGKLDLPAAFAAAPGSNFTVQGIGLERNTGWAGIGISTAINRRVSWYANYDAQFGRGGLRNNLLLLGFRINLD</sequence>
<name>A0ABW2J1F3_9BURK</name>
<dbReference type="Pfam" id="PF00082">
    <property type="entry name" value="Peptidase_S8"/>
    <property type="match status" value="1"/>
</dbReference>
<protein>
    <submittedName>
        <fullName evidence="7">Autotransporter domain-containing protein</fullName>
    </submittedName>
</protein>
<keyword evidence="2" id="KW-0732">Signal</keyword>
<proteinExistence type="inferred from homology"/>
<dbReference type="RefSeq" id="WP_382232205.1">
    <property type="nucleotide sequence ID" value="NZ_JBHTCC010000001.1"/>
</dbReference>
<organism evidence="7 8">
    <name type="scientific">Herminiimonas aquatilis</name>
    <dbReference type="NCBI Taxonomy" id="345342"/>
    <lineage>
        <taxon>Bacteria</taxon>
        <taxon>Pseudomonadati</taxon>
        <taxon>Pseudomonadota</taxon>
        <taxon>Betaproteobacteria</taxon>
        <taxon>Burkholderiales</taxon>
        <taxon>Oxalobacteraceae</taxon>
        <taxon>Herminiimonas</taxon>
    </lineage>
</organism>
<dbReference type="Proteomes" id="UP001596379">
    <property type="component" value="Unassembled WGS sequence"/>
</dbReference>
<dbReference type="PROSITE" id="PS51892">
    <property type="entry name" value="SUBTILASE"/>
    <property type="match status" value="1"/>
</dbReference>
<keyword evidence="1 5" id="KW-0645">Protease</keyword>
<dbReference type="Pfam" id="PF12951">
    <property type="entry name" value="PATR"/>
    <property type="match status" value="1"/>
</dbReference>
<feature type="active site" description="Charge relay system" evidence="5">
    <location>
        <position position="77"/>
    </location>
</feature>
<evidence type="ECO:0000256" key="5">
    <source>
        <dbReference type="PROSITE-ProRule" id="PRU01240"/>
    </source>
</evidence>
<feature type="active site" description="Charge relay system" evidence="5">
    <location>
        <position position="283"/>
    </location>
</feature>
<evidence type="ECO:0000259" key="6">
    <source>
        <dbReference type="PROSITE" id="PS51208"/>
    </source>
</evidence>
<dbReference type="InterPro" id="IPR023828">
    <property type="entry name" value="Peptidase_S8_Ser-AS"/>
</dbReference>
<gene>
    <name evidence="7" type="ORF">ACFQO0_01095</name>
</gene>
<evidence type="ECO:0000256" key="4">
    <source>
        <dbReference type="ARBA" id="ARBA00022825"/>
    </source>
</evidence>
<dbReference type="InterPro" id="IPR034061">
    <property type="entry name" value="Peptidases_S8_Autotransporter"/>
</dbReference>
<dbReference type="InterPro" id="IPR051551">
    <property type="entry name" value="Autotransporter_adhesion"/>
</dbReference>
<evidence type="ECO:0000256" key="2">
    <source>
        <dbReference type="ARBA" id="ARBA00022729"/>
    </source>
</evidence>
<keyword evidence="4 5" id="KW-0720">Serine protease</keyword>
<dbReference type="InterPro" id="IPR036852">
    <property type="entry name" value="Peptidase_S8/S53_dom_sf"/>
</dbReference>
<dbReference type="PROSITE" id="PS51208">
    <property type="entry name" value="AUTOTRANSPORTER"/>
    <property type="match status" value="1"/>
</dbReference>
<dbReference type="InterPro" id="IPR006315">
    <property type="entry name" value="OM_autotransptr_brl_dom"/>
</dbReference>
<reference evidence="8" key="1">
    <citation type="journal article" date="2019" name="Int. J. Syst. Evol. Microbiol.">
        <title>The Global Catalogue of Microorganisms (GCM) 10K type strain sequencing project: providing services to taxonomists for standard genome sequencing and annotation.</title>
        <authorList>
            <consortium name="The Broad Institute Genomics Platform"/>
            <consortium name="The Broad Institute Genome Sequencing Center for Infectious Disease"/>
            <person name="Wu L."/>
            <person name="Ma J."/>
        </authorList>
    </citation>
    <scope>NUCLEOTIDE SEQUENCE [LARGE SCALE GENOMIC DNA]</scope>
    <source>
        <strain evidence="8">CCUG 36956</strain>
    </source>
</reference>
<comment type="similarity">
    <text evidence="5">Belongs to the peptidase S8 family.</text>
</comment>
<keyword evidence="8" id="KW-1185">Reference proteome</keyword>
<dbReference type="PRINTS" id="PR00723">
    <property type="entry name" value="SUBTILISIN"/>
</dbReference>
<dbReference type="InterPro" id="IPR013425">
    <property type="entry name" value="Autotrns_rpt"/>
</dbReference>
<dbReference type="PANTHER" id="PTHR35037">
    <property type="entry name" value="C-TERMINAL REGION OF AIDA-LIKE PROTEIN"/>
    <property type="match status" value="1"/>
</dbReference>